<evidence type="ECO:0008006" key="4">
    <source>
        <dbReference type="Google" id="ProtNLM"/>
    </source>
</evidence>
<gene>
    <name evidence="2" type="ORF">RQM59_02490</name>
</gene>
<keyword evidence="3" id="KW-1185">Reference proteome</keyword>
<reference evidence="2 3" key="1">
    <citation type="submission" date="2023-09" db="EMBL/GenBank/DDBJ databases">
        <title>Novel taxa isolated from Blanes Bay.</title>
        <authorList>
            <person name="Rey-Velasco X."/>
            <person name="Lucena T."/>
        </authorList>
    </citation>
    <scope>NUCLEOTIDE SEQUENCE [LARGE SCALE GENOMIC DNA]</scope>
    <source>
        <strain evidence="2 3">S356</strain>
    </source>
</reference>
<keyword evidence="1" id="KW-0812">Transmembrane</keyword>
<feature type="transmembrane region" description="Helical" evidence="1">
    <location>
        <begin position="20"/>
        <end position="40"/>
    </location>
</feature>
<organism evidence="2 3">
    <name type="scientific">Asprobacillus argus</name>
    <dbReference type="NCBI Taxonomy" id="3076534"/>
    <lineage>
        <taxon>Bacteria</taxon>
        <taxon>Pseudomonadati</taxon>
        <taxon>Bacteroidota</taxon>
        <taxon>Flavobacteriia</taxon>
        <taxon>Flavobacteriales</taxon>
        <taxon>Flavobacteriaceae</taxon>
        <taxon>Asprobacillus</taxon>
    </lineage>
</organism>
<dbReference type="Proteomes" id="UP001257277">
    <property type="component" value="Unassembled WGS sequence"/>
</dbReference>
<accession>A0ABU3LCG1</accession>
<evidence type="ECO:0000256" key="1">
    <source>
        <dbReference type="SAM" id="Phobius"/>
    </source>
</evidence>
<comment type="caution">
    <text evidence="2">The sequence shown here is derived from an EMBL/GenBank/DDBJ whole genome shotgun (WGS) entry which is preliminary data.</text>
</comment>
<evidence type="ECO:0000313" key="2">
    <source>
        <dbReference type="EMBL" id="MDT7831227.1"/>
    </source>
</evidence>
<name>A0ABU3LCG1_9FLAO</name>
<keyword evidence="1" id="KW-0472">Membrane</keyword>
<dbReference type="EMBL" id="JAVTTO010000001">
    <property type="protein sequence ID" value="MDT7831227.1"/>
    <property type="molecule type" value="Genomic_DNA"/>
</dbReference>
<keyword evidence="1" id="KW-1133">Transmembrane helix</keyword>
<proteinExistence type="predicted"/>
<protein>
    <recommendedName>
        <fullName evidence="4">Type II secretion system protein</fullName>
    </recommendedName>
</protein>
<dbReference type="RefSeq" id="WP_349240478.1">
    <property type="nucleotide sequence ID" value="NZ_JAVTTO010000001.1"/>
</dbReference>
<sequence>MGTLKWNYRIKASSLVETIVATIIITIVFTIATVSVTRILKQSVDNSTHFIDTELQKLTYLQRNGLLKVPDVFEKGTWDIATKRITEQDISFIVFTAKNRQNQKTRIKKIVE</sequence>
<evidence type="ECO:0000313" key="3">
    <source>
        <dbReference type="Proteomes" id="UP001257277"/>
    </source>
</evidence>